<feature type="region of interest" description="Disordered" evidence="1">
    <location>
        <begin position="65"/>
        <end position="109"/>
    </location>
</feature>
<gene>
    <name evidence="2" type="ORF">Plec18167_003843</name>
</gene>
<evidence type="ECO:0000256" key="1">
    <source>
        <dbReference type="SAM" id="MobiDB-lite"/>
    </source>
</evidence>
<feature type="compositionally biased region" description="Acidic residues" evidence="1">
    <location>
        <begin position="65"/>
        <end position="75"/>
    </location>
</feature>
<dbReference type="EMBL" id="JAVDPF010000009">
    <property type="protein sequence ID" value="KAL1880439.1"/>
    <property type="molecule type" value="Genomic_DNA"/>
</dbReference>
<evidence type="ECO:0000313" key="2">
    <source>
        <dbReference type="EMBL" id="KAL1880439.1"/>
    </source>
</evidence>
<feature type="compositionally biased region" description="Polar residues" evidence="1">
    <location>
        <begin position="80"/>
        <end position="90"/>
    </location>
</feature>
<dbReference type="Proteomes" id="UP001583193">
    <property type="component" value="Unassembled WGS sequence"/>
</dbReference>
<evidence type="ECO:0000313" key="3">
    <source>
        <dbReference type="Proteomes" id="UP001583193"/>
    </source>
</evidence>
<sequence>MYNRSSFVEMLESQHSLVVKALQRLYKHCVNKEGFPGEPLVDVADGHPLTHAILDRLGLIKQAEEGTDEQSENNEEPLHSPQQLSTSTDYIGTVEPSPEPVSPRECTTTEFGSQVTPIPCKWDLPSMCTEQHGAYPRYDYLGQVPHATTADRLYQPPVVLSNASRCPDVYDQNDVCNVSSRISHLQHASTVPWLGPYQGPTQSSIDALSNYQLPLGQQPSYLVDSIGLPSGWAYPTEQ</sequence>
<comment type="caution">
    <text evidence="2">The sequence shown here is derived from an EMBL/GenBank/DDBJ whole genome shotgun (WGS) entry which is preliminary data.</text>
</comment>
<organism evidence="2 3">
    <name type="scientific">Paecilomyces lecythidis</name>
    <dbReference type="NCBI Taxonomy" id="3004212"/>
    <lineage>
        <taxon>Eukaryota</taxon>
        <taxon>Fungi</taxon>
        <taxon>Dikarya</taxon>
        <taxon>Ascomycota</taxon>
        <taxon>Pezizomycotina</taxon>
        <taxon>Eurotiomycetes</taxon>
        <taxon>Eurotiomycetidae</taxon>
        <taxon>Eurotiales</taxon>
        <taxon>Thermoascaceae</taxon>
        <taxon>Paecilomyces</taxon>
    </lineage>
</organism>
<reference evidence="2 3" key="1">
    <citation type="journal article" date="2024" name="IMA Fungus">
        <title>IMA Genome - F19 : A genome assembly and annotation guide to empower mycologists, including annotated draft genome sequences of Ceratocystis pirilliformis, Diaporthe australafricana, Fusarium ophioides, Paecilomyces lecythidis, and Sporothrix stenoceras.</title>
        <authorList>
            <person name="Aylward J."/>
            <person name="Wilson A.M."/>
            <person name="Visagie C.M."/>
            <person name="Spraker J."/>
            <person name="Barnes I."/>
            <person name="Buitendag C."/>
            <person name="Ceriani C."/>
            <person name="Del Mar Angel L."/>
            <person name="du Plessis D."/>
            <person name="Fuchs T."/>
            <person name="Gasser K."/>
            <person name="Kramer D."/>
            <person name="Li W."/>
            <person name="Munsamy K."/>
            <person name="Piso A."/>
            <person name="Price J.L."/>
            <person name="Sonnekus B."/>
            <person name="Thomas C."/>
            <person name="van der Nest A."/>
            <person name="van Dijk A."/>
            <person name="van Heerden A."/>
            <person name="van Vuuren N."/>
            <person name="Yilmaz N."/>
            <person name="Duong T.A."/>
            <person name="van der Merwe N.A."/>
            <person name="Wingfield M.J."/>
            <person name="Wingfield B.D."/>
        </authorList>
    </citation>
    <scope>NUCLEOTIDE SEQUENCE [LARGE SCALE GENOMIC DNA]</scope>
    <source>
        <strain evidence="2 3">CMW 18167</strain>
    </source>
</reference>
<accession>A0ABR3XXH4</accession>
<proteinExistence type="predicted"/>
<protein>
    <submittedName>
        <fullName evidence="2">Uncharacterized protein</fullName>
    </submittedName>
</protein>
<name>A0ABR3XXH4_9EURO</name>
<keyword evidence="3" id="KW-1185">Reference proteome</keyword>